<dbReference type="InterPro" id="IPR001810">
    <property type="entry name" value="F-box_dom"/>
</dbReference>
<evidence type="ECO:0000313" key="4">
    <source>
        <dbReference type="Proteomes" id="UP000015104"/>
    </source>
</evidence>
<evidence type="ECO:0000256" key="1">
    <source>
        <dbReference type="SAM" id="MobiDB-lite"/>
    </source>
</evidence>
<dbReference type="SUPFAM" id="SSF52047">
    <property type="entry name" value="RNI-like"/>
    <property type="match status" value="1"/>
</dbReference>
<feature type="region of interest" description="Disordered" evidence="1">
    <location>
        <begin position="1"/>
        <end position="104"/>
    </location>
</feature>
<reference evidence="4" key="1">
    <citation type="submission" date="2011-08" db="EMBL/GenBank/DDBJ databases">
        <authorList>
            <person name="Rombauts S."/>
        </authorList>
    </citation>
    <scope>NUCLEOTIDE SEQUENCE</scope>
    <source>
        <strain evidence="4">London</strain>
    </source>
</reference>
<dbReference type="AlphaFoldDB" id="T1KE29"/>
<dbReference type="InterPro" id="IPR032675">
    <property type="entry name" value="LRR_dom_sf"/>
</dbReference>
<feature type="compositionally biased region" description="Low complexity" evidence="1">
    <location>
        <begin position="159"/>
        <end position="169"/>
    </location>
</feature>
<feature type="compositionally biased region" description="Basic and acidic residues" evidence="1">
    <location>
        <begin position="95"/>
        <end position="104"/>
    </location>
</feature>
<reference evidence="3" key="2">
    <citation type="submission" date="2015-06" db="UniProtKB">
        <authorList>
            <consortium name="EnsemblMetazoa"/>
        </authorList>
    </citation>
    <scope>IDENTIFICATION</scope>
</reference>
<feature type="compositionally biased region" description="Basic residues" evidence="1">
    <location>
        <begin position="116"/>
        <end position="126"/>
    </location>
</feature>
<dbReference type="Pfam" id="PF12937">
    <property type="entry name" value="F-box-like"/>
    <property type="match status" value="1"/>
</dbReference>
<dbReference type="Gene3D" id="3.80.10.10">
    <property type="entry name" value="Ribonuclease Inhibitor"/>
    <property type="match status" value="2"/>
</dbReference>
<protein>
    <recommendedName>
        <fullName evidence="2">F-box domain-containing protein</fullName>
    </recommendedName>
</protein>
<dbReference type="HOGENOM" id="CLU_432351_0_0_1"/>
<organism evidence="3 4">
    <name type="scientific">Tetranychus urticae</name>
    <name type="common">Two-spotted spider mite</name>
    <dbReference type="NCBI Taxonomy" id="32264"/>
    <lineage>
        <taxon>Eukaryota</taxon>
        <taxon>Metazoa</taxon>
        <taxon>Ecdysozoa</taxon>
        <taxon>Arthropoda</taxon>
        <taxon>Chelicerata</taxon>
        <taxon>Arachnida</taxon>
        <taxon>Acari</taxon>
        <taxon>Acariformes</taxon>
        <taxon>Trombidiformes</taxon>
        <taxon>Prostigmata</taxon>
        <taxon>Eleutherengona</taxon>
        <taxon>Raphignathae</taxon>
        <taxon>Tetranychoidea</taxon>
        <taxon>Tetranychidae</taxon>
        <taxon>Tetranychus</taxon>
    </lineage>
</organism>
<dbReference type="STRING" id="32264.T1KE29"/>
<proteinExistence type="predicted"/>
<dbReference type="Proteomes" id="UP000015104">
    <property type="component" value="Unassembled WGS sequence"/>
</dbReference>
<sequence>MGEPRVLFSLNGQLWPDDDEYEDKSWEEGSDNNGKQEDGEGKIGKRDLAVNNNHLWKKMKNSKTQPDQQCNANASIGPPPVPTLDEKVTSPQEKPSSELGHKVPLKNERILLKIRKIKKRSKKQKRLKGEEEYDYQITDQKKDDKRNSKKKKETEEPPNNNSSNVNCNNNVNLNNHNDCIVLKPQPLILKDFFETVDDSNQVQTTLPNELLVKIFEFVVQDESKAMINLLNLCRVSENWRRLILSTPKLWRVVDLSDFNKKPSETELVQFSSLLVNTSHLNFTGWDYTLNYSNLAPILETCGKSLTSIVFRGCYTIEGTILDLLSKVCPSLEEIDLSQTSASDRSERAGSKKGRNKVRKVVYPLFPSFQTYLATNGSKLKSINLSENKINGLTHLFTAITKYCHNLRSLDLSNIQSNSSFLLRVDTLQASCPNLQILRLGNIFIQPPKSGNALGFPKLEELSIPCNNSDHGHGEPVISSLTKDAENLKLLDIRGSPRVTASCIIKIPAWNLQHLAIDNCSTIFSTGLEMIVSKWKHSLIELDISHNCHQTGISAALEALSSEKDCPLKVITLRGSSVLFESVEKLLINCKNLSLIDLQSCRALPRGTKRVFVGEEVVKFRNDIINGRYKNFDQ</sequence>
<feature type="compositionally biased region" description="Polar residues" evidence="1">
    <location>
        <begin position="62"/>
        <end position="74"/>
    </location>
</feature>
<accession>T1KE29</accession>
<feature type="region of interest" description="Disordered" evidence="1">
    <location>
        <begin position="116"/>
        <end position="169"/>
    </location>
</feature>
<dbReference type="EMBL" id="CAEY01002033">
    <property type="status" value="NOT_ANNOTATED_CDS"/>
    <property type="molecule type" value="Genomic_DNA"/>
</dbReference>
<dbReference type="EnsemblMetazoa" id="tetur09g05100.1">
    <property type="protein sequence ID" value="tetur09g05100.1"/>
    <property type="gene ID" value="tetur09g05100"/>
</dbReference>
<name>T1KE29_TETUR</name>
<dbReference type="PANTHER" id="PTHR38926">
    <property type="entry name" value="F-BOX DOMAIN CONTAINING PROTEIN, EXPRESSED"/>
    <property type="match status" value="1"/>
</dbReference>
<dbReference type="PANTHER" id="PTHR38926:SF5">
    <property type="entry name" value="F-BOX AND LEUCINE-RICH REPEAT PROTEIN 6"/>
    <property type="match status" value="1"/>
</dbReference>
<evidence type="ECO:0000313" key="3">
    <source>
        <dbReference type="EnsemblMetazoa" id="tetur09g05100.1"/>
    </source>
</evidence>
<keyword evidence="4" id="KW-1185">Reference proteome</keyword>
<feature type="compositionally biased region" description="Basic and acidic residues" evidence="1">
    <location>
        <begin position="34"/>
        <end position="48"/>
    </location>
</feature>
<feature type="domain" description="F-box" evidence="2">
    <location>
        <begin position="205"/>
        <end position="255"/>
    </location>
</feature>
<dbReference type="eggNOG" id="KOG1947">
    <property type="taxonomic scope" value="Eukaryota"/>
</dbReference>
<evidence type="ECO:0000259" key="2">
    <source>
        <dbReference type="Pfam" id="PF12937"/>
    </source>
</evidence>